<keyword evidence="2" id="KW-1185">Reference proteome</keyword>
<dbReference type="PROSITE" id="PS51318">
    <property type="entry name" value="TAT"/>
    <property type="match status" value="1"/>
</dbReference>
<evidence type="ECO:0000313" key="1">
    <source>
        <dbReference type="EMBL" id="RNJ27111.1"/>
    </source>
</evidence>
<dbReference type="SUPFAM" id="SSF51126">
    <property type="entry name" value="Pectin lyase-like"/>
    <property type="match status" value="2"/>
</dbReference>
<dbReference type="InterPro" id="IPR012334">
    <property type="entry name" value="Pectin_lyas_fold"/>
</dbReference>
<reference evidence="1 2" key="1">
    <citation type="submission" date="2018-11" db="EMBL/GenBank/DDBJ databases">
        <title>Genome sequences of Natronomonas sp. CBA1133.</title>
        <authorList>
            <person name="Roh S.W."/>
            <person name="Cha I.-T."/>
        </authorList>
    </citation>
    <scope>NUCLEOTIDE SEQUENCE [LARGE SCALE GENOMIC DNA]</scope>
    <source>
        <strain evidence="1 2">CBA1133</strain>
    </source>
</reference>
<dbReference type="AlphaFoldDB" id="A0AAJ4UWI0"/>
<dbReference type="Gene3D" id="2.160.20.10">
    <property type="entry name" value="Single-stranded right-handed beta-helix, Pectin lyase-like"/>
    <property type="match status" value="2"/>
</dbReference>
<accession>A0AAJ4UWI0</accession>
<dbReference type="InterPro" id="IPR006311">
    <property type="entry name" value="TAT_signal"/>
</dbReference>
<comment type="caution">
    <text evidence="1">The sequence shown here is derived from an EMBL/GenBank/DDBJ whole genome shotgun (WGS) entry which is preliminary data.</text>
</comment>
<evidence type="ECO:0000313" key="2">
    <source>
        <dbReference type="Proteomes" id="UP000270581"/>
    </source>
</evidence>
<dbReference type="Proteomes" id="UP000270581">
    <property type="component" value="Unassembled WGS sequence"/>
</dbReference>
<gene>
    <name evidence="1" type="ORF">Nmn1133_10785</name>
</gene>
<dbReference type="InterPro" id="IPR011050">
    <property type="entry name" value="Pectin_lyase_fold/virulence"/>
</dbReference>
<proteinExistence type="predicted"/>
<dbReference type="SMART" id="SM00710">
    <property type="entry name" value="PbH1"/>
    <property type="match status" value="7"/>
</dbReference>
<name>A0AAJ4UWI0_9EURY</name>
<sequence>MREHIMERRKFIIGAGALGAGISTAIGTGAFTSVEAERSFSVATAGDAEAYLRMTAADSPNAQYVDEQSDTLSVTLDSLNENAVTTVDDLFLLQNEGTQAISVYLTDSSDAVTFEADGSSVEGVDGAVRLGVGESVTVDIEVDTTDASGTLLDSVTVMAKSQVFAAGDDGVVTVGPNGTAADYSSVQAGVDAAADADASAVLVDTGAYSESVTVEQADLTLQAAEGASPVLTSPDGESTVTVAADGVTVEGLTVENPQGQKGVALESSASAVTIVDNVVSNVGTGDDASGYTEALSVIGGNTGIDVVDNEFSDIRSKKDGGAYTAKAIWMTANQSSTPSESDPITDVTIRGNVISNVTSDVAAYGIQLQADISGVEVVDNHISGVTGDLDGETDWAAAINLSKGEGEFAGPSDIDVVGNYLSAQSSTTNDSYPGTALVVEGNTAASTIEAHENDFEAPSGAVNKTGNGEVDATNNWWGSVSGPTKVTKGSAPGQGSDAATIVNWTGDGVAVDYSDYATEPFFSETHTVAADGSGDFEAIEAAISAAQPTDTIAVTGEYTLDNVDITTPHLTVTAADTGATIRVPETSDTNTQDRAFSLEAEGITVSDFSFVAESDISNPNEINVAADNATVLNNDFTRAIDAGTDLTAYSTIHVDHEGVTGVTIKDNTVEKGAIGAGGSGQTTVINNTVIDSGVEGIYAVVNGDEEYIIKNNDVTGFDGLGDGAQAVKLTALPSSVNGTNSTSLDAVAAAVFAENEDVPSIRVAGEIFTP</sequence>
<protein>
    <submittedName>
        <fullName evidence="1">Right-handed parallel beta-helix repeat-containing protein</fullName>
    </submittedName>
</protein>
<dbReference type="InterPro" id="IPR006626">
    <property type="entry name" value="PbH1"/>
</dbReference>
<dbReference type="EMBL" id="RJJC01000001">
    <property type="protein sequence ID" value="RNJ27111.1"/>
    <property type="molecule type" value="Genomic_DNA"/>
</dbReference>
<organism evidence="1 2">
    <name type="scientific">Halosegnis longus</name>
    <dbReference type="NCBI Taxonomy" id="2216012"/>
    <lineage>
        <taxon>Archaea</taxon>
        <taxon>Methanobacteriati</taxon>
        <taxon>Methanobacteriota</taxon>
        <taxon>Stenosarchaea group</taxon>
        <taxon>Halobacteria</taxon>
        <taxon>Halobacteriales</taxon>
        <taxon>Natronomonadaceae</taxon>
        <taxon>Halosegnis</taxon>
    </lineage>
</organism>